<dbReference type="GO" id="GO:0004386">
    <property type="term" value="F:helicase activity"/>
    <property type="evidence" value="ECO:0007669"/>
    <property type="project" value="UniProtKB-KW"/>
</dbReference>
<keyword evidence="1" id="KW-0067">ATP-binding</keyword>
<evidence type="ECO:0000313" key="3">
    <source>
        <dbReference type="Proteomes" id="UP000002051"/>
    </source>
</evidence>
<dbReference type="eggNOG" id="KOG0851">
    <property type="taxonomic scope" value="Eukaryota"/>
</dbReference>
<proteinExistence type="predicted"/>
<evidence type="ECO:0000313" key="2">
    <source>
        <dbReference type="EnsemblPlants" id="KEH41860"/>
    </source>
</evidence>
<sequence length="94" mass="10414">MRLQIGSSCSDVNELKEFSDWILNVGDGNIEDNNDGEAEIEIPDDMLIKNSGDPISSIVNSTYPSLLEMSDISFFQDRANLAPTNDNSLNNYIL</sequence>
<evidence type="ECO:0000313" key="1">
    <source>
        <dbReference type="EMBL" id="KEH41860.1"/>
    </source>
</evidence>
<reference evidence="1 3" key="2">
    <citation type="journal article" date="2014" name="BMC Genomics">
        <title>An improved genome release (version Mt4.0) for the model legume Medicago truncatula.</title>
        <authorList>
            <person name="Tang H."/>
            <person name="Krishnakumar V."/>
            <person name="Bidwell S."/>
            <person name="Rosen B."/>
            <person name="Chan A."/>
            <person name="Zhou S."/>
            <person name="Gentzbittel L."/>
            <person name="Childs K.L."/>
            <person name="Yandell M."/>
            <person name="Gundlach H."/>
            <person name="Mayer K.F."/>
            <person name="Schwartz D.C."/>
            <person name="Town C.D."/>
        </authorList>
    </citation>
    <scope>GENOME REANNOTATION</scope>
    <source>
        <strain evidence="1">A17</strain>
        <strain evidence="2 3">cv. Jemalong A17</strain>
    </source>
</reference>
<protein>
    <submittedName>
        <fullName evidence="1">PIF1-like helicase</fullName>
    </submittedName>
</protein>
<keyword evidence="1" id="KW-0547">Nucleotide-binding</keyword>
<dbReference type="HOGENOM" id="CLU_190201_0_0_1"/>
<gene>
    <name evidence="1" type="ordered locus">MTR_1g055385</name>
</gene>
<accession>A0A072VUX2</accession>
<name>A0A072VUX2_MEDTR</name>
<dbReference type="AlphaFoldDB" id="A0A072VUX2"/>
<organism evidence="1 3">
    <name type="scientific">Medicago truncatula</name>
    <name type="common">Barrel medic</name>
    <name type="synonym">Medicago tribuloides</name>
    <dbReference type="NCBI Taxonomy" id="3880"/>
    <lineage>
        <taxon>Eukaryota</taxon>
        <taxon>Viridiplantae</taxon>
        <taxon>Streptophyta</taxon>
        <taxon>Embryophyta</taxon>
        <taxon>Tracheophyta</taxon>
        <taxon>Spermatophyta</taxon>
        <taxon>Magnoliopsida</taxon>
        <taxon>eudicotyledons</taxon>
        <taxon>Gunneridae</taxon>
        <taxon>Pentapetalae</taxon>
        <taxon>rosids</taxon>
        <taxon>fabids</taxon>
        <taxon>Fabales</taxon>
        <taxon>Fabaceae</taxon>
        <taxon>Papilionoideae</taxon>
        <taxon>50 kb inversion clade</taxon>
        <taxon>NPAAA clade</taxon>
        <taxon>Hologalegina</taxon>
        <taxon>IRL clade</taxon>
        <taxon>Trifolieae</taxon>
        <taxon>Medicago</taxon>
    </lineage>
</organism>
<keyword evidence="1" id="KW-0378">Hydrolase</keyword>
<dbReference type="EMBL" id="CM001217">
    <property type="protein sequence ID" value="KEH41860.1"/>
    <property type="molecule type" value="Genomic_DNA"/>
</dbReference>
<keyword evidence="1" id="KW-0347">Helicase</keyword>
<reference evidence="2" key="3">
    <citation type="submission" date="2015-04" db="UniProtKB">
        <authorList>
            <consortium name="EnsemblPlants"/>
        </authorList>
    </citation>
    <scope>IDENTIFICATION</scope>
    <source>
        <strain evidence="2">cv. Jemalong A17</strain>
    </source>
</reference>
<dbReference type="EnsemblPlants" id="KEH41860">
    <property type="protein sequence ID" value="KEH41860"/>
    <property type="gene ID" value="MTR_1g055385"/>
</dbReference>
<reference evidence="1 3" key="1">
    <citation type="journal article" date="2011" name="Nature">
        <title>The Medicago genome provides insight into the evolution of rhizobial symbioses.</title>
        <authorList>
            <person name="Young N.D."/>
            <person name="Debelle F."/>
            <person name="Oldroyd G.E."/>
            <person name="Geurts R."/>
            <person name="Cannon S.B."/>
            <person name="Udvardi M.K."/>
            <person name="Benedito V.A."/>
            <person name="Mayer K.F."/>
            <person name="Gouzy J."/>
            <person name="Schoof H."/>
            <person name="Van de Peer Y."/>
            <person name="Proost S."/>
            <person name="Cook D.R."/>
            <person name="Meyers B.C."/>
            <person name="Spannagl M."/>
            <person name="Cheung F."/>
            <person name="De Mita S."/>
            <person name="Krishnakumar V."/>
            <person name="Gundlach H."/>
            <person name="Zhou S."/>
            <person name="Mudge J."/>
            <person name="Bharti A.K."/>
            <person name="Murray J.D."/>
            <person name="Naoumkina M.A."/>
            <person name="Rosen B."/>
            <person name="Silverstein K.A."/>
            <person name="Tang H."/>
            <person name="Rombauts S."/>
            <person name="Zhao P.X."/>
            <person name="Zhou P."/>
            <person name="Barbe V."/>
            <person name="Bardou P."/>
            <person name="Bechner M."/>
            <person name="Bellec A."/>
            <person name="Berger A."/>
            <person name="Berges H."/>
            <person name="Bidwell S."/>
            <person name="Bisseling T."/>
            <person name="Choisne N."/>
            <person name="Couloux A."/>
            <person name="Denny R."/>
            <person name="Deshpande S."/>
            <person name="Dai X."/>
            <person name="Doyle J.J."/>
            <person name="Dudez A.M."/>
            <person name="Farmer A.D."/>
            <person name="Fouteau S."/>
            <person name="Franken C."/>
            <person name="Gibelin C."/>
            <person name="Gish J."/>
            <person name="Goldstein S."/>
            <person name="Gonzalez A.J."/>
            <person name="Green P.J."/>
            <person name="Hallab A."/>
            <person name="Hartog M."/>
            <person name="Hua A."/>
            <person name="Humphray S.J."/>
            <person name="Jeong D.H."/>
            <person name="Jing Y."/>
            <person name="Jocker A."/>
            <person name="Kenton S.M."/>
            <person name="Kim D.J."/>
            <person name="Klee K."/>
            <person name="Lai H."/>
            <person name="Lang C."/>
            <person name="Lin S."/>
            <person name="Macmil S.L."/>
            <person name="Magdelenat G."/>
            <person name="Matthews L."/>
            <person name="McCorrison J."/>
            <person name="Monaghan E.L."/>
            <person name="Mun J.H."/>
            <person name="Najar F.Z."/>
            <person name="Nicholson C."/>
            <person name="Noirot C."/>
            <person name="O'Bleness M."/>
            <person name="Paule C.R."/>
            <person name="Poulain J."/>
            <person name="Prion F."/>
            <person name="Qin B."/>
            <person name="Qu C."/>
            <person name="Retzel E.F."/>
            <person name="Riddle C."/>
            <person name="Sallet E."/>
            <person name="Samain S."/>
            <person name="Samson N."/>
            <person name="Sanders I."/>
            <person name="Saurat O."/>
            <person name="Scarpelli C."/>
            <person name="Schiex T."/>
            <person name="Segurens B."/>
            <person name="Severin A.J."/>
            <person name="Sherrier D.J."/>
            <person name="Shi R."/>
            <person name="Sims S."/>
            <person name="Singer S.R."/>
            <person name="Sinharoy S."/>
            <person name="Sterck L."/>
            <person name="Viollet A."/>
            <person name="Wang B.B."/>
            <person name="Wang K."/>
            <person name="Wang M."/>
            <person name="Wang X."/>
            <person name="Warfsmann J."/>
            <person name="Weissenbach J."/>
            <person name="White D.D."/>
            <person name="White J.D."/>
            <person name="Wiley G.B."/>
            <person name="Wincker P."/>
            <person name="Xing Y."/>
            <person name="Yang L."/>
            <person name="Yao Z."/>
            <person name="Ying F."/>
            <person name="Zhai J."/>
            <person name="Zhou L."/>
            <person name="Zuber A."/>
            <person name="Denarie J."/>
            <person name="Dixon R.A."/>
            <person name="May G.D."/>
            <person name="Schwartz D.C."/>
            <person name="Rogers J."/>
            <person name="Quetier F."/>
            <person name="Town C.D."/>
            <person name="Roe B.A."/>
        </authorList>
    </citation>
    <scope>NUCLEOTIDE SEQUENCE [LARGE SCALE GENOMIC DNA]</scope>
    <source>
        <strain evidence="1">A17</strain>
        <strain evidence="2 3">cv. Jemalong A17</strain>
    </source>
</reference>
<dbReference type="eggNOG" id="KOG0987">
    <property type="taxonomic scope" value="Eukaryota"/>
</dbReference>
<dbReference type="Proteomes" id="UP000002051">
    <property type="component" value="Unassembled WGS sequence"/>
</dbReference>
<keyword evidence="3" id="KW-1185">Reference proteome</keyword>